<gene>
    <name evidence="1" type="ORF">H9865_10900</name>
</gene>
<reference evidence="1" key="1">
    <citation type="journal article" date="2021" name="PeerJ">
        <title>Extensive microbial diversity within the chicken gut microbiome revealed by metagenomics and culture.</title>
        <authorList>
            <person name="Gilroy R."/>
            <person name="Ravi A."/>
            <person name="Getino M."/>
            <person name="Pursley I."/>
            <person name="Horton D.L."/>
            <person name="Alikhan N.F."/>
            <person name="Baker D."/>
            <person name="Gharbi K."/>
            <person name="Hall N."/>
            <person name="Watson M."/>
            <person name="Adriaenssens E.M."/>
            <person name="Foster-Nyarko E."/>
            <person name="Jarju S."/>
            <person name="Secka A."/>
            <person name="Antonio M."/>
            <person name="Oren A."/>
            <person name="Chaudhuri R.R."/>
            <person name="La Ragione R."/>
            <person name="Hildebrand F."/>
            <person name="Pallen M.J."/>
        </authorList>
    </citation>
    <scope>NUCLEOTIDE SEQUENCE</scope>
    <source>
        <strain evidence="1">2239</strain>
    </source>
</reference>
<sequence>MNREKLAAAVFWASLLLLAVCTFLVMTRPVLVSTGIPGETVSLDMSVSQVLEQAGPPDRTVQEDGVRLCYFHYDHRELFGHAAAVSYTFSDRKESRRARVTEASVSMEFDTQAECDQTLEAVCNHFRELMCGEPGFDEYTSRGPVRAWDPPELLQRRNFTSDWRSVFISQLPCRLSLSVRSNIE</sequence>
<dbReference type="Proteomes" id="UP000824193">
    <property type="component" value="Unassembled WGS sequence"/>
</dbReference>
<evidence type="ECO:0000313" key="1">
    <source>
        <dbReference type="EMBL" id="HIX06583.1"/>
    </source>
</evidence>
<proteinExistence type="predicted"/>
<protein>
    <submittedName>
        <fullName evidence="1">Uncharacterized protein</fullName>
    </submittedName>
</protein>
<dbReference type="AlphaFoldDB" id="A0A9D1V5V4"/>
<name>A0A9D1V5V4_9FIRM</name>
<reference evidence="1" key="2">
    <citation type="submission" date="2021-04" db="EMBL/GenBank/DDBJ databases">
        <authorList>
            <person name="Gilroy R."/>
        </authorList>
    </citation>
    <scope>NUCLEOTIDE SEQUENCE</scope>
    <source>
        <strain evidence="1">2239</strain>
    </source>
</reference>
<dbReference type="EMBL" id="DXFW01000038">
    <property type="protein sequence ID" value="HIX06583.1"/>
    <property type="molecule type" value="Genomic_DNA"/>
</dbReference>
<accession>A0A9D1V5V4</accession>
<evidence type="ECO:0000313" key="2">
    <source>
        <dbReference type="Proteomes" id="UP000824193"/>
    </source>
</evidence>
<organism evidence="1 2">
    <name type="scientific">Candidatus Allofournierella pullicola</name>
    <dbReference type="NCBI Taxonomy" id="2838596"/>
    <lineage>
        <taxon>Bacteria</taxon>
        <taxon>Bacillati</taxon>
        <taxon>Bacillota</taxon>
        <taxon>Clostridia</taxon>
        <taxon>Eubacteriales</taxon>
        <taxon>Oscillospiraceae</taxon>
        <taxon>Allofournierella</taxon>
    </lineage>
</organism>
<comment type="caution">
    <text evidence="1">The sequence shown here is derived from an EMBL/GenBank/DDBJ whole genome shotgun (WGS) entry which is preliminary data.</text>
</comment>